<dbReference type="Pfam" id="PF09913">
    <property type="entry name" value="DUF2142"/>
    <property type="match status" value="1"/>
</dbReference>
<feature type="transmembrane region" description="Helical" evidence="2">
    <location>
        <begin position="231"/>
        <end position="249"/>
    </location>
</feature>
<dbReference type="EMBL" id="WUEK01000019">
    <property type="protein sequence ID" value="MXG92142.1"/>
    <property type="molecule type" value="Genomic_DNA"/>
</dbReference>
<dbReference type="InterPro" id="IPR018674">
    <property type="entry name" value="DUF2142_membrane"/>
</dbReference>
<dbReference type="AlphaFoldDB" id="A0A6L7F4K0"/>
<feature type="transmembrane region" description="Helical" evidence="2">
    <location>
        <begin position="207"/>
        <end position="225"/>
    </location>
</feature>
<gene>
    <name evidence="3" type="ORF">GRQ65_21590</name>
</gene>
<evidence type="ECO:0000313" key="4">
    <source>
        <dbReference type="Proteomes" id="UP000473325"/>
    </source>
</evidence>
<protein>
    <submittedName>
        <fullName evidence="3">DUF2142 domain-containing protein</fullName>
    </submittedName>
</protein>
<dbReference type="RefSeq" id="WP_160880084.1">
    <property type="nucleotide sequence ID" value="NZ_WUEK01000019.1"/>
</dbReference>
<organism evidence="3 4">
    <name type="scientific">Nocardioides flavescens</name>
    <dbReference type="NCBI Taxonomy" id="2691959"/>
    <lineage>
        <taxon>Bacteria</taxon>
        <taxon>Bacillati</taxon>
        <taxon>Actinomycetota</taxon>
        <taxon>Actinomycetes</taxon>
        <taxon>Propionibacteriales</taxon>
        <taxon>Nocardioidaceae</taxon>
        <taxon>Nocardioides</taxon>
    </lineage>
</organism>
<evidence type="ECO:0000256" key="1">
    <source>
        <dbReference type="SAM" id="MobiDB-lite"/>
    </source>
</evidence>
<feature type="transmembrane region" description="Helical" evidence="2">
    <location>
        <begin position="162"/>
        <end position="178"/>
    </location>
</feature>
<feature type="transmembrane region" description="Helical" evidence="2">
    <location>
        <begin position="352"/>
        <end position="372"/>
    </location>
</feature>
<feature type="transmembrane region" description="Helical" evidence="2">
    <location>
        <begin position="384"/>
        <end position="401"/>
    </location>
</feature>
<feature type="region of interest" description="Disordered" evidence="1">
    <location>
        <begin position="481"/>
        <end position="501"/>
    </location>
</feature>
<feature type="compositionally biased region" description="Basic and acidic residues" evidence="1">
    <location>
        <begin position="486"/>
        <end position="495"/>
    </location>
</feature>
<feature type="transmembrane region" description="Helical" evidence="2">
    <location>
        <begin position="184"/>
        <end position="200"/>
    </location>
</feature>
<keyword evidence="2" id="KW-0812">Transmembrane</keyword>
<accession>A0A6L7F4K0</accession>
<feature type="transmembrane region" description="Helical" evidence="2">
    <location>
        <begin position="130"/>
        <end position="150"/>
    </location>
</feature>
<proteinExistence type="predicted"/>
<evidence type="ECO:0000256" key="2">
    <source>
        <dbReference type="SAM" id="Phobius"/>
    </source>
</evidence>
<comment type="caution">
    <text evidence="3">The sequence shown here is derived from an EMBL/GenBank/DDBJ whole genome shotgun (WGS) entry which is preliminary data.</text>
</comment>
<feature type="transmembrane region" description="Helical" evidence="2">
    <location>
        <begin position="454"/>
        <end position="473"/>
    </location>
</feature>
<feature type="transmembrane region" description="Helical" evidence="2">
    <location>
        <begin position="413"/>
        <end position="434"/>
    </location>
</feature>
<sequence>MSSTRRRVILFGIALAVVQSVWILAVPPFRASDEFDHVYRAAGVASGQWLLDQPAVDGRGLYVDIPADIVRAASAQCESLDYPGPDNCRPAQVTPEGRWRVATAAGPYNPVFYAVVGTAARPFAGDAALYVMRGVGAALCLVVVLAALAVALSQRPGRWERLGLLVALTPVVTFSTAIPAPNGLEMAAGLLTWCSLLAVARERRPDLVGWYLAAGAAGVALLGSVRMLGPLWLALICLVVLVVGGTGPWRRLWGRHRGGLVLAAGAGTAGVMWGAVWVVVSRWYAVEETGAGRPADLAVLLLRQSFTWVMQLTAAFPFRDVPAPLAVYPTVMVLVVTAVLVAVRRGSPRERCAIVVAVLLAVIVPVALTVVTVDRQGVVWQGRYLSAFVVGIVPLCGHVLDRTRWAPWEGGRLSLIAAVMVAGVYSACIHRVVASEELRGRVDPELDWAHLPPVVLSVAAAAAIVGCAAALLWSGPGRRQWTAPDRPARDERDSAGTRTAV</sequence>
<evidence type="ECO:0000313" key="3">
    <source>
        <dbReference type="EMBL" id="MXG92142.1"/>
    </source>
</evidence>
<dbReference type="Proteomes" id="UP000473325">
    <property type="component" value="Unassembled WGS sequence"/>
</dbReference>
<keyword evidence="2" id="KW-0472">Membrane</keyword>
<reference evidence="3 4" key="1">
    <citation type="submission" date="2019-12" db="EMBL/GenBank/DDBJ databases">
        <authorList>
            <person name="Kun Z."/>
        </authorList>
    </citation>
    <scope>NUCLEOTIDE SEQUENCE [LARGE SCALE GENOMIC DNA]</scope>
    <source>
        <strain evidence="3 4">YIM 123512</strain>
    </source>
</reference>
<keyword evidence="4" id="KW-1185">Reference proteome</keyword>
<keyword evidence="2" id="KW-1133">Transmembrane helix</keyword>
<name>A0A6L7F4K0_9ACTN</name>
<feature type="transmembrane region" description="Helical" evidence="2">
    <location>
        <begin position="325"/>
        <end position="343"/>
    </location>
</feature>
<feature type="transmembrane region" description="Helical" evidence="2">
    <location>
        <begin position="261"/>
        <end position="280"/>
    </location>
</feature>